<comment type="function">
    <text evidence="7">One of the primary rRNA binding proteins, it binds directly near the 3'-end of the 23S rRNA, where it nucleates assembly of the 50S subunit.</text>
</comment>
<dbReference type="HAMAP" id="MF_01325_B">
    <property type="entry name" value="Ribosomal_uL3_B"/>
    <property type="match status" value="1"/>
</dbReference>
<sequence length="308" mass="32780">MKFIIGKKMEMTQIWRGEKVVAVTKVLAGPCPVVQLKNIDRDGYSAVQLGFGLRKEKNIKKPQLGHSKKAGAASKDGKNNLRYLREFRVISFRESRATNAAHANIPQEGVKVGDIIDVSAFQAGDIIKVTGTSKGKGFQGGVKRHGWHGHNTSHGTKDQVRTSGSIGAGGIQHVLKGKRMSGRMGDERVTISNLKIAQVDKGNNILYVSGAVPGARNGLLMIYGDGELKIRQESSPKDAKEAAPRENEAVVAEKKPEAKAETAEKPATGAITEAAEKKPEAVEKSVPGGSASGGKEAVKAGKTEVKAK</sequence>
<evidence type="ECO:0000256" key="2">
    <source>
        <dbReference type="ARBA" id="ARBA00022730"/>
    </source>
</evidence>
<proteinExistence type="inferred from homology"/>
<evidence type="ECO:0000256" key="6">
    <source>
        <dbReference type="ARBA" id="ARBA00035243"/>
    </source>
</evidence>
<dbReference type="NCBIfam" id="TIGR03625">
    <property type="entry name" value="L3_bact"/>
    <property type="match status" value="1"/>
</dbReference>
<feature type="region of interest" description="Disordered" evidence="8">
    <location>
        <begin position="232"/>
        <end position="308"/>
    </location>
</feature>
<dbReference type="GO" id="GO:0003735">
    <property type="term" value="F:structural constituent of ribosome"/>
    <property type="evidence" value="ECO:0007669"/>
    <property type="project" value="UniProtKB-UniRule"/>
</dbReference>
<name>A0A1F5SBE9_9BACT</name>
<dbReference type="Proteomes" id="UP000178783">
    <property type="component" value="Unassembled WGS sequence"/>
</dbReference>
<feature type="compositionally biased region" description="Basic and acidic residues" evidence="8">
    <location>
        <begin position="296"/>
        <end position="308"/>
    </location>
</feature>
<evidence type="ECO:0000256" key="4">
    <source>
        <dbReference type="ARBA" id="ARBA00022980"/>
    </source>
</evidence>
<comment type="caution">
    <text evidence="9">The sequence shown here is derived from an EMBL/GenBank/DDBJ whole genome shotgun (WGS) entry which is preliminary data.</text>
</comment>
<dbReference type="FunFam" id="2.40.30.10:FF:000004">
    <property type="entry name" value="50S ribosomal protein L3"/>
    <property type="match status" value="1"/>
</dbReference>
<keyword evidence="3 7" id="KW-0694">RNA-binding</keyword>
<dbReference type="GO" id="GO:0019843">
    <property type="term" value="F:rRNA binding"/>
    <property type="evidence" value="ECO:0007669"/>
    <property type="project" value="UniProtKB-UniRule"/>
</dbReference>
<evidence type="ECO:0000256" key="3">
    <source>
        <dbReference type="ARBA" id="ARBA00022884"/>
    </source>
</evidence>
<comment type="subunit">
    <text evidence="7">Part of the 50S ribosomal subunit. Forms a cluster with proteins L14 and L19.</text>
</comment>
<dbReference type="AlphaFoldDB" id="A0A1F5SBE9"/>
<dbReference type="GO" id="GO:0022625">
    <property type="term" value="C:cytosolic large ribosomal subunit"/>
    <property type="evidence" value="ECO:0007669"/>
    <property type="project" value="TreeGrafter"/>
</dbReference>
<evidence type="ECO:0000313" key="9">
    <source>
        <dbReference type="EMBL" id="OGF23783.1"/>
    </source>
</evidence>
<evidence type="ECO:0000256" key="1">
    <source>
        <dbReference type="ARBA" id="ARBA00006540"/>
    </source>
</evidence>
<feature type="region of interest" description="Disordered" evidence="8">
    <location>
        <begin position="137"/>
        <end position="167"/>
    </location>
</feature>
<accession>A0A1F5SBE9</accession>
<dbReference type="PANTHER" id="PTHR11229:SF16">
    <property type="entry name" value="LARGE RIBOSOMAL SUBUNIT PROTEIN UL3C"/>
    <property type="match status" value="1"/>
</dbReference>
<keyword evidence="5 7" id="KW-0687">Ribonucleoprotein</keyword>
<dbReference type="Gene3D" id="2.40.30.10">
    <property type="entry name" value="Translation factors"/>
    <property type="match status" value="1"/>
</dbReference>
<evidence type="ECO:0000256" key="7">
    <source>
        <dbReference type="HAMAP-Rule" id="MF_01325"/>
    </source>
</evidence>
<feature type="compositionally biased region" description="Basic and acidic residues" evidence="8">
    <location>
        <begin position="232"/>
        <end position="264"/>
    </location>
</feature>
<protein>
    <recommendedName>
        <fullName evidence="6 7">Large ribosomal subunit protein uL3</fullName>
    </recommendedName>
</protein>
<evidence type="ECO:0000256" key="8">
    <source>
        <dbReference type="SAM" id="MobiDB-lite"/>
    </source>
</evidence>
<evidence type="ECO:0000313" key="10">
    <source>
        <dbReference type="Proteomes" id="UP000178783"/>
    </source>
</evidence>
<feature type="compositionally biased region" description="Basic and acidic residues" evidence="8">
    <location>
        <begin position="274"/>
        <end position="283"/>
    </location>
</feature>
<dbReference type="SUPFAM" id="SSF50447">
    <property type="entry name" value="Translation proteins"/>
    <property type="match status" value="1"/>
</dbReference>
<dbReference type="Pfam" id="PF00297">
    <property type="entry name" value="Ribosomal_L3"/>
    <property type="match status" value="1"/>
</dbReference>
<dbReference type="InterPro" id="IPR000597">
    <property type="entry name" value="Ribosomal_uL3"/>
</dbReference>
<keyword evidence="2 7" id="KW-0699">rRNA-binding</keyword>
<organism evidence="9 10">
    <name type="scientific">Candidatus Falkowbacteria bacterium RIFCSPLOWO2_02_FULL_45_21</name>
    <dbReference type="NCBI Taxonomy" id="1797989"/>
    <lineage>
        <taxon>Bacteria</taxon>
        <taxon>Candidatus Falkowiibacteriota</taxon>
    </lineage>
</organism>
<comment type="similarity">
    <text evidence="1 7">Belongs to the universal ribosomal protein uL3 family.</text>
</comment>
<dbReference type="InterPro" id="IPR009000">
    <property type="entry name" value="Transl_B-barrel_sf"/>
</dbReference>
<dbReference type="Gene3D" id="3.30.160.810">
    <property type="match status" value="1"/>
</dbReference>
<gene>
    <name evidence="7" type="primary">rplC</name>
    <name evidence="9" type="ORF">A3H66_00325</name>
</gene>
<dbReference type="InterPro" id="IPR019927">
    <property type="entry name" value="Ribosomal_uL3_bac/org-type"/>
</dbReference>
<dbReference type="EMBL" id="MFFW01000051">
    <property type="protein sequence ID" value="OGF23783.1"/>
    <property type="molecule type" value="Genomic_DNA"/>
</dbReference>
<evidence type="ECO:0000256" key="5">
    <source>
        <dbReference type="ARBA" id="ARBA00023274"/>
    </source>
</evidence>
<dbReference type="PANTHER" id="PTHR11229">
    <property type="entry name" value="50S RIBOSOMAL PROTEIN L3"/>
    <property type="match status" value="1"/>
</dbReference>
<dbReference type="STRING" id="1797989.A3H66_00325"/>
<reference evidence="9 10" key="1">
    <citation type="journal article" date="2016" name="Nat. Commun.">
        <title>Thousands of microbial genomes shed light on interconnected biogeochemical processes in an aquifer system.</title>
        <authorList>
            <person name="Anantharaman K."/>
            <person name="Brown C.T."/>
            <person name="Hug L.A."/>
            <person name="Sharon I."/>
            <person name="Castelle C.J."/>
            <person name="Probst A.J."/>
            <person name="Thomas B.C."/>
            <person name="Singh A."/>
            <person name="Wilkins M.J."/>
            <person name="Karaoz U."/>
            <person name="Brodie E.L."/>
            <person name="Williams K.H."/>
            <person name="Hubbard S.S."/>
            <person name="Banfield J.F."/>
        </authorList>
    </citation>
    <scope>NUCLEOTIDE SEQUENCE [LARGE SCALE GENOMIC DNA]</scope>
</reference>
<dbReference type="GO" id="GO:0006412">
    <property type="term" value="P:translation"/>
    <property type="evidence" value="ECO:0007669"/>
    <property type="project" value="UniProtKB-UniRule"/>
</dbReference>
<keyword evidence="4 7" id="KW-0689">Ribosomal protein</keyword>